<protein>
    <recommendedName>
        <fullName evidence="1">ABM domain-containing protein</fullName>
    </recommendedName>
</protein>
<dbReference type="EMBL" id="MDYO01000001">
    <property type="protein sequence ID" value="OQE03899.1"/>
    <property type="molecule type" value="Genomic_DNA"/>
</dbReference>
<evidence type="ECO:0000313" key="2">
    <source>
        <dbReference type="EMBL" id="OQE03899.1"/>
    </source>
</evidence>
<dbReference type="Gene3D" id="3.30.70.100">
    <property type="match status" value="2"/>
</dbReference>
<dbReference type="Proteomes" id="UP000191612">
    <property type="component" value="Unassembled WGS sequence"/>
</dbReference>
<gene>
    <name evidence="2" type="ORF">PENSOL_c001G10485</name>
</gene>
<feature type="domain" description="ABM" evidence="1">
    <location>
        <begin position="13"/>
        <end position="84"/>
    </location>
</feature>
<organism evidence="2 3">
    <name type="scientific">Penicillium solitum</name>
    <dbReference type="NCBI Taxonomy" id="60172"/>
    <lineage>
        <taxon>Eukaryota</taxon>
        <taxon>Fungi</taxon>
        <taxon>Dikarya</taxon>
        <taxon>Ascomycota</taxon>
        <taxon>Pezizomycotina</taxon>
        <taxon>Eurotiomycetes</taxon>
        <taxon>Eurotiomycetidae</taxon>
        <taxon>Eurotiales</taxon>
        <taxon>Aspergillaceae</taxon>
        <taxon>Penicillium</taxon>
    </lineage>
</organism>
<evidence type="ECO:0000259" key="1">
    <source>
        <dbReference type="Pfam" id="PF03992"/>
    </source>
</evidence>
<comment type="caution">
    <text evidence="2">The sequence shown here is derived from an EMBL/GenBank/DDBJ whole genome shotgun (WGS) entry which is preliminary data.</text>
</comment>
<proteinExistence type="predicted"/>
<feature type="domain" description="ABM" evidence="1">
    <location>
        <begin position="126"/>
        <end position="196"/>
    </location>
</feature>
<dbReference type="PANTHER" id="PTHR40624">
    <property type="entry name" value="BIOSYNTHESIS MONOOXYGENASE, PUTATIVE (AFU_ORTHOLOGUE AFUA_1G12025)-RELATED"/>
    <property type="match status" value="1"/>
</dbReference>
<dbReference type="SUPFAM" id="SSF54909">
    <property type="entry name" value="Dimeric alpha+beta barrel"/>
    <property type="match status" value="2"/>
</dbReference>
<dbReference type="PANTHER" id="PTHR40624:SF1">
    <property type="entry name" value="BIOSYNTHESIS MONOOXYGENASE, PUTATIVE (AFU_ORTHOLOGUE AFUA_1G12025)-RELATED"/>
    <property type="match status" value="1"/>
</dbReference>
<dbReference type="InterPro" id="IPR007138">
    <property type="entry name" value="ABM_dom"/>
</dbReference>
<dbReference type="InterPro" id="IPR011008">
    <property type="entry name" value="Dimeric_a/b-barrel"/>
</dbReference>
<name>A0A1V6RR00_9EURO</name>
<keyword evidence="3" id="KW-1185">Reference proteome</keyword>
<dbReference type="Pfam" id="PF03992">
    <property type="entry name" value="ABM"/>
    <property type="match status" value="2"/>
</dbReference>
<dbReference type="AlphaFoldDB" id="A0A1V6RR00"/>
<sequence length="227" mass="25375">MRVFCPLVACASAEKRDKLLGLLKEIAEVTLASEPRTLAYGWFTSAGGNDGIASNCVRGFEVYEDEDAHLQIHRSSDPYKAMRKAMVEDDILTEPLVLDILQPCEVGFMSREKGCVFQGRRGSQVITILEYSPLQEQRADLLQALRQVASHALSYEQHGTLSFWVLEHAAKQDNQDVVVFGRFTDDAAYHAHRSSALVSGLQSIEESLLHPPRITHWLEGGIGYMNR</sequence>
<accession>A0A1V6RR00</accession>
<evidence type="ECO:0000313" key="3">
    <source>
        <dbReference type="Proteomes" id="UP000191612"/>
    </source>
</evidence>
<reference evidence="3" key="1">
    <citation type="journal article" date="2017" name="Nat. Microbiol.">
        <title>Global analysis of biosynthetic gene clusters reveals vast potential of secondary metabolite production in Penicillium species.</title>
        <authorList>
            <person name="Nielsen J.C."/>
            <person name="Grijseels S."/>
            <person name="Prigent S."/>
            <person name="Ji B."/>
            <person name="Dainat J."/>
            <person name="Nielsen K.F."/>
            <person name="Frisvad J.C."/>
            <person name="Workman M."/>
            <person name="Nielsen J."/>
        </authorList>
    </citation>
    <scope>NUCLEOTIDE SEQUENCE [LARGE SCALE GENOMIC DNA]</scope>
    <source>
        <strain evidence="3">IBT 29525</strain>
    </source>
</reference>